<gene>
    <name evidence="2" type="ORF">SAMN03080615_04388</name>
</gene>
<keyword evidence="3" id="KW-1185">Reference proteome</keyword>
<dbReference type="InterPro" id="IPR017737">
    <property type="entry name" value="TssE1-like"/>
</dbReference>
<dbReference type="PANTHER" id="PTHR38595:SF2">
    <property type="entry name" value="TYPE VI SECRETION SYSTEM BASEPLATE SUBUNIT TSSE"/>
    <property type="match status" value="1"/>
</dbReference>
<dbReference type="SUPFAM" id="SSF160719">
    <property type="entry name" value="gpW/gp25-like"/>
    <property type="match status" value="1"/>
</dbReference>
<sequence>MLHYTLLQRVALGDEGAKLSLDVNEDKLRESVQMHLQNMFNVRQGSVTALDDYGLPDFNDLDMSSGYMKAVTEMRKAIKLALEKYEPRLDRVRVRYLQNDDNPLDLRFEINAHMAIPESPVRVRFQTMMANDGLCKVVG</sequence>
<dbReference type="OrthoDB" id="119583at2"/>
<dbReference type="AlphaFoldDB" id="A0A1H9MCP3"/>
<reference evidence="3" key="1">
    <citation type="submission" date="2016-10" db="EMBL/GenBank/DDBJ databases">
        <authorList>
            <person name="Varghese N."/>
            <person name="Submissions S."/>
        </authorList>
    </citation>
    <scope>NUCLEOTIDE SEQUENCE [LARGE SCALE GENOMIC DNA]</scope>
    <source>
        <strain evidence="3">DSM 18887</strain>
    </source>
</reference>
<dbReference type="Gene3D" id="3.10.450.40">
    <property type="match status" value="1"/>
</dbReference>
<evidence type="ECO:0000313" key="3">
    <source>
        <dbReference type="Proteomes" id="UP000198749"/>
    </source>
</evidence>
<dbReference type="RefSeq" id="WP_091362255.1">
    <property type="nucleotide sequence ID" value="NZ_AP025284.1"/>
</dbReference>
<proteinExistence type="predicted"/>
<dbReference type="InterPro" id="IPR053176">
    <property type="entry name" value="T6SS_TssE1-like"/>
</dbReference>
<dbReference type="EMBL" id="FOGB01000026">
    <property type="protein sequence ID" value="SER21458.1"/>
    <property type="molecule type" value="Genomic_DNA"/>
</dbReference>
<accession>A0A1H9MCP3</accession>
<feature type="domain" description="IraD/Gp25-like" evidence="1">
    <location>
        <begin position="27"/>
        <end position="114"/>
    </location>
</feature>
<dbReference type="PANTHER" id="PTHR38595">
    <property type="entry name" value="CYTOPLASMIC PROTEIN-RELATED"/>
    <property type="match status" value="1"/>
</dbReference>
<dbReference type="Pfam" id="PF04965">
    <property type="entry name" value="GPW_gp25"/>
    <property type="match status" value="1"/>
</dbReference>
<dbReference type="STRING" id="355243.SAMN03080615_04388"/>
<dbReference type="Proteomes" id="UP000198749">
    <property type="component" value="Unassembled WGS sequence"/>
</dbReference>
<protein>
    <submittedName>
        <fullName evidence="2">Type VI secretion system protein</fullName>
    </submittedName>
</protein>
<evidence type="ECO:0000313" key="2">
    <source>
        <dbReference type="EMBL" id="SER21458.1"/>
    </source>
</evidence>
<dbReference type="InterPro" id="IPR007048">
    <property type="entry name" value="IraD/Gp25-like"/>
</dbReference>
<name>A0A1H9MCP3_9GAMM</name>
<dbReference type="NCBIfam" id="TIGR03357">
    <property type="entry name" value="VI_zyme"/>
    <property type="match status" value="1"/>
</dbReference>
<evidence type="ECO:0000259" key="1">
    <source>
        <dbReference type="Pfam" id="PF04965"/>
    </source>
</evidence>
<organism evidence="2 3">
    <name type="scientific">Amphritea atlantica</name>
    <dbReference type="NCBI Taxonomy" id="355243"/>
    <lineage>
        <taxon>Bacteria</taxon>
        <taxon>Pseudomonadati</taxon>
        <taxon>Pseudomonadota</taxon>
        <taxon>Gammaproteobacteria</taxon>
        <taxon>Oceanospirillales</taxon>
        <taxon>Oceanospirillaceae</taxon>
        <taxon>Amphritea</taxon>
    </lineage>
</organism>